<accession>A0A1G2CD35</accession>
<dbReference type="InterPro" id="IPR036049">
    <property type="entry name" value="Ribosomal_uL29_sf"/>
</dbReference>
<dbReference type="GO" id="GO:1990904">
    <property type="term" value="C:ribonucleoprotein complex"/>
    <property type="evidence" value="ECO:0007669"/>
    <property type="project" value="UniProtKB-KW"/>
</dbReference>
<keyword evidence="2 5" id="KW-0689">Ribosomal protein</keyword>
<evidence type="ECO:0000313" key="6">
    <source>
        <dbReference type="EMBL" id="OGY98679.1"/>
    </source>
</evidence>
<comment type="similarity">
    <text evidence="1 5">Belongs to the universal ribosomal protein uL29 family.</text>
</comment>
<evidence type="ECO:0000256" key="5">
    <source>
        <dbReference type="HAMAP-Rule" id="MF_00374"/>
    </source>
</evidence>
<dbReference type="Proteomes" id="UP000179059">
    <property type="component" value="Unassembled WGS sequence"/>
</dbReference>
<keyword evidence="3 5" id="KW-0687">Ribonucleoprotein</keyword>
<gene>
    <name evidence="5" type="primary">rpmC</name>
    <name evidence="6" type="ORF">A2855_01470</name>
</gene>
<comment type="caution">
    <text evidence="6">The sequence shown here is derived from an EMBL/GenBank/DDBJ whole genome shotgun (WGS) entry which is preliminary data.</text>
</comment>
<dbReference type="NCBIfam" id="TIGR00012">
    <property type="entry name" value="L29"/>
    <property type="match status" value="1"/>
</dbReference>
<sequence length="64" mass="7638">MKKNEREQLKNASVPELQKRVHDAQEKLWTLQRDIELGKQKNVKEARMLRKDIARMLTVINNQP</sequence>
<dbReference type="AlphaFoldDB" id="A0A1G2CD35"/>
<evidence type="ECO:0000256" key="2">
    <source>
        <dbReference type="ARBA" id="ARBA00022980"/>
    </source>
</evidence>
<dbReference type="Pfam" id="PF00831">
    <property type="entry name" value="Ribosomal_L29"/>
    <property type="match status" value="1"/>
</dbReference>
<dbReference type="EMBL" id="MHKX01000004">
    <property type="protein sequence ID" value="OGY98679.1"/>
    <property type="molecule type" value="Genomic_DNA"/>
</dbReference>
<dbReference type="HAMAP" id="MF_00374">
    <property type="entry name" value="Ribosomal_uL29"/>
    <property type="match status" value="1"/>
</dbReference>
<proteinExistence type="inferred from homology"/>
<evidence type="ECO:0000256" key="4">
    <source>
        <dbReference type="ARBA" id="ARBA00035204"/>
    </source>
</evidence>
<dbReference type="InterPro" id="IPR001854">
    <property type="entry name" value="Ribosomal_uL29"/>
</dbReference>
<organism evidence="6 7">
    <name type="scientific">Candidatus Liptonbacteria bacterium RIFCSPHIGHO2_01_FULL_57_28</name>
    <dbReference type="NCBI Taxonomy" id="1798647"/>
    <lineage>
        <taxon>Bacteria</taxon>
        <taxon>Candidatus Liptoniibacteriota</taxon>
    </lineage>
</organism>
<dbReference type="Gene3D" id="1.10.287.310">
    <property type="match status" value="1"/>
</dbReference>
<dbReference type="GO" id="GO:0003735">
    <property type="term" value="F:structural constituent of ribosome"/>
    <property type="evidence" value="ECO:0007669"/>
    <property type="project" value="InterPro"/>
</dbReference>
<dbReference type="GO" id="GO:0006412">
    <property type="term" value="P:translation"/>
    <property type="evidence" value="ECO:0007669"/>
    <property type="project" value="UniProtKB-UniRule"/>
</dbReference>
<name>A0A1G2CD35_9BACT</name>
<evidence type="ECO:0000313" key="7">
    <source>
        <dbReference type="Proteomes" id="UP000179059"/>
    </source>
</evidence>
<dbReference type="GO" id="GO:0005840">
    <property type="term" value="C:ribosome"/>
    <property type="evidence" value="ECO:0007669"/>
    <property type="project" value="UniProtKB-KW"/>
</dbReference>
<reference evidence="6 7" key="1">
    <citation type="journal article" date="2016" name="Nat. Commun.">
        <title>Thousands of microbial genomes shed light on interconnected biogeochemical processes in an aquifer system.</title>
        <authorList>
            <person name="Anantharaman K."/>
            <person name="Brown C.T."/>
            <person name="Hug L.A."/>
            <person name="Sharon I."/>
            <person name="Castelle C.J."/>
            <person name="Probst A.J."/>
            <person name="Thomas B.C."/>
            <person name="Singh A."/>
            <person name="Wilkins M.J."/>
            <person name="Karaoz U."/>
            <person name="Brodie E.L."/>
            <person name="Williams K.H."/>
            <person name="Hubbard S.S."/>
            <person name="Banfield J.F."/>
        </authorList>
    </citation>
    <scope>NUCLEOTIDE SEQUENCE [LARGE SCALE GENOMIC DNA]</scope>
</reference>
<dbReference type="SUPFAM" id="SSF46561">
    <property type="entry name" value="Ribosomal protein L29 (L29p)"/>
    <property type="match status" value="1"/>
</dbReference>
<evidence type="ECO:0000256" key="3">
    <source>
        <dbReference type="ARBA" id="ARBA00023274"/>
    </source>
</evidence>
<evidence type="ECO:0000256" key="1">
    <source>
        <dbReference type="ARBA" id="ARBA00009254"/>
    </source>
</evidence>
<protein>
    <recommendedName>
        <fullName evidence="4 5">Large ribosomal subunit protein uL29</fullName>
    </recommendedName>
</protein>
<dbReference type="STRING" id="1798647.A2855_01470"/>